<evidence type="ECO:0000313" key="2">
    <source>
        <dbReference type="Proteomes" id="UP000635853"/>
    </source>
</evidence>
<dbReference type="Gene3D" id="3.90.25.10">
    <property type="entry name" value="UDP-galactose 4-epimerase, domain 1"/>
    <property type="match status" value="1"/>
</dbReference>
<feature type="non-terminal residue" evidence="1">
    <location>
        <position position="1"/>
    </location>
</feature>
<gene>
    <name evidence="1" type="ORF">JMJ92_01810</name>
</gene>
<accession>A0ABS1RB86</accession>
<dbReference type="Proteomes" id="UP000635853">
    <property type="component" value="Unassembled WGS sequence"/>
</dbReference>
<evidence type="ECO:0000313" key="1">
    <source>
        <dbReference type="EMBL" id="MBL3576903.1"/>
    </source>
</evidence>
<name>A0ABS1RB86_9RHOB</name>
<dbReference type="EMBL" id="JAESIL010000005">
    <property type="protein sequence ID" value="MBL3576903.1"/>
    <property type="molecule type" value="Genomic_DNA"/>
</dbReference>
<comment type="caution">
    <text evidence="1">The sequence shown here is derived from an EMBL/GenBank/DDBJ whole genome shotgun (WGS) entry which is preliminary data.</text>
</comment>
<keyword evidence="2" id="KW-1185">Reference proteome</keyword>
<organism evidence="1 2">
    <name type="scientific">Rhodovulum visakhapatnamense</name>
    <dbReference type="NCBI Taxonomy" id="364297"/>
    <lineage>
        <taxon>Bacteria</taxon>
        <taxon>Pseudomonadati</taxon>
        <taxon>Pseudomonadota</taxon>
        <taxon>Alphaproteobacteria</taxon>
        <taxon>Rhodobacterales</taxon>
        <taxon>Paracoccaceae</taxon>
        <taxon>Rhodovulum</taxon>
    </lineage>
</organism>
<protein>
    <submittedName>
        <fullName evidence="1">UDP-glucose 4-epimerase GalE</fullName>
    </submittedName>
</protein>
<sequence length="45" mass="4950">GGDAVRLVSGSARAETELGWVPERSDLPTMIQDAWKWFQSQGCRG</sequence>
<reference evidence="2" key="1">
    <citation type="submission" date="2021-01" db="EMBL/GenBank/DDBJ databases">
        <title>Draft genomes of Rhodovulum sulfidophilum.</title>
        <authorList>
            <person name="Guzman M.S."/>
        </authorList>
    </citation>
    <scope>NUCLEOTIDE SEQUENCE [LARGE SCALE GENOMIC DNA]</scope>
    <source>
        <strain evidence="2">AB19</strain>
    </source>
</reference>
<proteinExistence type="predicted"/>